<keyword evidence="5" id="KW-0326">Glycosidase</keyword>
<keyword evidence="10" id="KW-1185">Reference proteome</keyword>
<feature type="region of interest" description="Disordered" evidence="6">
    <location>
        <begin position="24"/>
        <end position="57"/>
    </location>
</feature>
<comment type="caution">
    <text evidence="9">The sequence shown here is derived from an EMBL/GenBank/DDBJ whole genome shotgun (WGS) entry which is preliminary data.</text>
</comment>
<organism evidence="9 10">
    <name type="scientific">Brevibacterium gallinarum</name>
    <dbReference type="NCBI Taxonomy" id="2762220"/>
    <lineage>
        <taxon>Bacteria</taxon>
        <taxon>Bacillati</taxon>
        <taxon>Actinomycetota</taxon>
        <taxon>Actinomycetes</taxon>
        <taxon>Micrococcales</taxon>
        <taxon>Brevibacteriaceae</taxon>
        <taxon>Brevibacterium</taxon>
    </lineage>
</organism>
<evidence type="ECO:0000313" key="10">
    <source>
        <dbReference type="Proteomes" id="UP000651517"/>
    </source>
</evidence>
<dbReference type="Gene3D" id="3.20.20.300">
    <property type="entry name" value="Glycoside hydrolase, family 3, N-terminal domain"/>
    <property type="match status" value="1"/>
</dbReference>
<feature type="signal peptide" evidence="7">
    <location>
        <begin position="1"/>
        <end position="25"/>
    </location>
</feature>
<dbReference type="PROSITE" id="PS51257">
    <property type="entry name" value="PROKAR_LIPOPROTEIN"/>
    <property type="match status" value="1"/>
</dbReference>
<dbReference type="PANTHER" id="PTHR30480:SF13">
    <property type="entry name" value="BETA-HEXOSAMINIDASE"/>
    <property type="match status" value="1"/>
</dbReference>
<keyword evidence="7" id="KW-0732">Signal</keyword>
<dbReference type="GO" id="GO:0016787">
    <property type="term" value="F:hydrolase activity"/>
    <property type="evidence" value="ECO:0007669"/>
    <property type="project" value="UniProtKB-KW"/>
</dbReference>
<dbReference type="Proteomes" id="UP000651517">
    <property type="component" value="Unassembled WGS sequence"/>
</dbReference>
<dbReference type="SUPFAM" id="SSF51445">
    <property type="entry name" value="(Trans)glycosidases"/>
    <property type="match status" value="1"/>
</dbReference>
<feature type="compositionally biased region" description="Low complexity" evidence="6">
    <location>
        <begin position="36"/>
        <end position="53"/>
    </location>
</feature>
<dbReference type="RefSeq" id="WP_191726625.1">
    <property type="nucleotide sequence ID" value="NZ_JACSPY010000010.1"/>
</dbReference>
<dbReference type="InterPro" id="IPR017853">
    <property type="entry name" value="GH"/>
</dbReference>
<evidence type="ECO:0000256" key="7">
    <source>
        <dbReference type="SAM" id="SignalP"/>
    </source>
</evidence>
<name>A0ABR8WVW4_9MICO</name>
<gene>
    <name evidence="9" type="ORF">H9634_10615</name>
</gene>
<keyword evidence="4 9" id="KW-0378">Hydrolase</keyword>
<dbReference type="InterPro" id="IPR050226">
    <property type="entry name" value="NagZ_Beta-hexosaminidase"/>
</dbReference>
<reference evidence="9 10" key="1">
    <citation type="submission" date="2020-08" db="EMBL/GenBank/DDBJ databases">
        <title>A Genomic Blueprint of the Chicken Gut Microbiome.</title>
        <authorList>
            <person name="Gilroy R."/>
            <person name="Ravi A."/>
            <person name="Getino M."/>
            <person name="Pursley I."/>
            <person name="Horton D.L."/>
            <person name="Alikhan N.-F."/>
            <person name="Baker D."/>
            <person name="Gharbi K."/>
            <person name="Hall N."/>
            <person name="Watson M."/>
            <person name="Adriaenssens E.M."/>
            <person name="Foster-Nyarko E."/>
            <person name="Jarju S."/>
            <person name="Secka A."/>
            <person name="Antonio M."/>
            <person name="Oren A."/>
            <person name="Chaudhuri R."/>
            <person name="La Ragione R.M."/>
            <person name="Hildebrand F."/>
            <person name="Pallen M.J."/>
        </authorList>
    </citation>
    <scope>NUCLEOTIDE SEQUENCE [LARGE SCALE GENOMIC DNA]</scope>
    <source>
        <strain evidence="9 10">Re57</strain>
    </source>
</reference>
<dbReference type="PANTHER" id="PTHR30480">
    <property type="entry name" value="BETA-HEXOSAMINIDASE-RELATED"/>
    <property type="match status" value="1"/>
</dbReference>
<protein>
    <recommendedName>
        <fullName evidence="3">beta-N-acetylhexosaminidase</fullName>
        <ecNumber evidence="3">3.2.1.52</ecNumber>
    </recommendedName>
</protein>
<evidence type="ECO:0000256" key="5">
    <source>
        <dbReference type="ARBA" id="ARBA00023295"/>
    </source>
</evidence>
<feature type="chain" id="PRO_5045243393" description="beta-N-acetylhexosaminidase" evidence="7">
    <location>
        <begin position="26"/>
        <end position="564"/>
    </location>
</feature>
<dbReference type="EMBL" id="JACSPY010000010">
    <property type="protein sequence ID" value="MBD8021230.1"/>
    <property type="molecule type" value="Genomic_DNA"/>
</dbReference>
<dbReference type="InterPro" id="IPR036962">
    <property type="entry name" value="Glyco_hydro_3_N_sf"/>
</dbReference>
<dbReference type="EC" id="3.2.1.52" evidence="3"/>
<feature type="compositionally biased region" description="Acidic residues" evidence="6">
    <location>
        <begin position="411"/>
        <end position="420"/>
    </location>
</feature>
<evidence type="ECO:0000256" key="2">
    <source>
        <dbReference type="ARBA" id="ARBA00005336"/>
    </source>
</evidence>
<comment type="similarity">
    <text evidence="2">Belongs to the glycosyl hydrolase 3 family.</text>
</comment>
<dbReference type="Pfam" id="PF00933">
    <property type="entry name" value="Glyco_hydro_3"/>
    <property type="match status" value="1"/>
</dbReference>
<evidence type="ECO:0000256" key="4">
    <source>
        <dbReference type="ARBA" id="ARBA00022801"/>
    </source>
</evidence>
<feature type="domain" description="Glycoside hydrolase family 3 N-terminal" evidence="8">
    <location>
        <begin position="89"/>
        <end position="389"/>
    </location>
</feature>
<feature type="region of interest" description="Disordered" evidence="6">
    <location>
        <begin position="400"/>
        <end position="426"/>
    </location>
</feature>
<evidence type="ECO:0000256" key="3">
    <source>
        <dbReference type="ARBA" id="ARBA00012663"/>
    </source>
</evidence>
<comment type="catalytic activity">
    <reaction evidence="1">
        <text>Hydrolysis of terminal non-reducing N-acetyl-D-hexosamine residues in N-acetyl-beta-D-hexosaminides.</text>
        <dbReference type="EC" id="3.2.1.52"/>
    </reaction>
</comment>
<evidence type="ECO:0000313" key="9">
    <source>
        <dbReference type="EMBL" id="MBD8021230.1"/>
    </source>
</evidence>
<evidence type="ECO:0000259" key="8">
    <source>
        <dbReference type="Pfam" id="PF00933"/>
    </source>
</evidence>
<proteinExistence type="inferred from homology"/>
<dbReference type="InterPro" id="IPR001764">
    <property type="entry name" value="Glyco_hydro_3_N"/>
</dbReference>
<sequence>MARTSSIVLAGLLAGALTLTGCSRAETDGPQEQSSPVAAETPAANAPTTSAQPDARPADFTDEAAGIVAEMDDTALAGAVIMGSYDGTDAAAGAQLIRDHQLAGVIVMPYNLPQDVDRQTVASMTEQFRTAAGERGWQTMIGVDQEGGPVTRAGSAAVELPPLMAHGAADDPALTSQITALQGRDLIELGFTTDFAPIADVTVGKDDPAISVRSAGDDPQRVSSVVEAAVTGYDEAGIISSLKHFPGHGALTEDSHETLPVSQKSLGELADRDFVPFADAAEAGVATSMMVGHIALPDDETLPASLNPKAYQALREDVGFEGLIVTDALNMGAVTAGSPGQETVRALAAGADLALLPPDSAAAAEAVRTALSDGTLKREDLKESATRVVAAQLWQTAVAGQTGADQTAADESGEDSGPGEDEQRQQLADAALTVMAGECRFADPVDEVSVTGSDLGVKAFTEAAEDAGLKVTDSAETTVALVPGPLLGSETVKQAAERNSTTADVAVALSGPWELEGFDSGTQLAIYDDWQPGMTAVARYLSGDLAATGSLPVQIEGADPPDCS</sequence>
<evidence type="ECO:0000256" key="6">
    <source>
        <dbReference type="SAM" id="MobiDB-lite"/>
    </source>
</evidence>
<accession>A0ABR8WVW4</accession>
<evidence type="ECO:0000256" key="1">
    <source>
        <dbReference type="ARBA" id="ARBA00001231"/>
    </source>
</evidence>